<evidence type="ECO:0000256" key="3">
    <source>
        <dbReference type="ARBA" id="ARBA00022598"/>
    </source>
</evidence>
<keyword evidence="14" id="KW-0238">DNA-binding</keyword>
<keyword evidence="10" id="KW-0378">Hydrolase</keyword>
<keyword evidence="13" id="KW-0239">DNA-directed DNA polymerase</keyword>
<dbReference type="NCBIfam" id="TIGR02779">
    <property type="entry name" value="NHEJ_ligase_lig"/>
    <property type="match status" value="1"/>
</dbReference>
<dbReference type="Gene3D" id="3.90.920.10">
    <property type="entry name" value="DNA primase, PRIM domain"/>
    <property type="match status" value="1"/>
</dbReference>
<dbReference type="CDD" id="cd04863">
    <property type="entry name" value="MtLigD_Pol_like"/>
    <property type="match status" value="1"/>
</dbReference>
<protein>
    <recommendedName>
        <fullName evidence="2">DNA ligase (ATP)</fullName>
        <ecNumber evidence="2">6.5.1.1</ecNumber>
    </recommendedName>
    <alternativeName>
        <fullName evidence="19">NHEJ DNA polymerase</fullName>
    </alternativeName>
</protein>
<dbReference type="Gene3D" id="2.40.50.140">
    <property type="entry name" value="Nucleic acid-binding proteins"/>
    <property type="match status" value="1"/>
</dbReference>
<evidence type="ECO:0000256" key="11">
    <source>
        <dbReference type="ARBA" id="ARBA00022839"/>
    </source>
</evidence>
<dbReference type="NCBIfam" id="NF007210">
    <property type="entry name" value="PRK09632.1"/>
    <property type="match status" value="1"/>
</dbReference>
<dbReference type="CDD" id="cd07971">
    <property type="entry name" value="OBF_DNA_ligase_LigD"/>
    <property type="match status" value="1"/>
</dbReference>
<feature type="region of interest" description="Disordered" evidence="23">
    <location>
        <begin position="476"/>
        <end position="501"/>
    </location>
</feature>
<keyword evidence="9" id="KW-0227">DNA damage</keyword>
<evidence type="ECO:0000256" key="7">
    <source>
        <dbReference type="ARBA" id="ARBA00022723"/>
    </source>
</evidence>
<dbReference type="SUPFAM" id="SSF50249">
    <property type="entry name" value="Nucleic acid-binding proteins"/>
    <property type="match status" value="1"/>
</dbReference>
<dbReference type="Pfam" id="PF04679">
    <property type="entry name" value="DNA_ligase_A_C"/>
    <property type="match status" value="1"/>
</dbReference>
<evidence type="ECO:0000256" key="14">
    <source>
        <dbReference type="ARBA" id="ARBA00023125"/>
    </source>
</evidence>
<evidence type="ECO:0000256" key="10">
    <source>
        <dbReference type="ARBA" id="ARBA00022801"/>
    </source>
</evidence>
<dbReference type="GO" id="GO:0016874">
    <property type="term" value="F:ligase activity"/>
    <property type="evidence" value="ECO:0007669"/>
    <property type="project" value="UniProtKB-KW"/>
</dbReference>
<dbReference type="PROSITE" id="PS50160">
    <property type="entry name" value="DNA_LIGASE_A3"/>
    <property type="match status" value="1"/>
</dbReference>
<keyword evidence="4" id="KW-0808">Transferase</keyword>
<dbReference type="Pfam" id="PF21686">
    <property type="entry name" value="LigD_Prim-Pol"/>
    <property type="match status" value="1"/>
</dbReference>
<accession>A0ABN6XVG5</accession>
<reference evidence="26" key="1">
    <citation type="journal article" date="2019" name="Int. J. Syst. Evol. Microbiol.">
        <title>The Global Catalogue of Microorganisms (GCM) 10K type strain sequencing project: providing services to taxonomists for standard genome sequencing and annotation.</title>
        <authorList>
            <consortium name="The Broad Institute Genomics Platform"/>
            <consortium name="The Broad Institute Genome Sequencing Center for Infectious Disease"/>
            <person name="Wu L."/>
            <person name="Ma J."/>
        </authorList>
    </citation>
    <scope>NUCLEOTIDE SEQUENCE [LARGE SCALE GENOMIC DNA]</scope>
    <source>
        <strain evidence="26">NBRC 108725</strain>
    </source>
</reference>
<evidence type="ECO:0000256" key="21">
    <source>
        <dbReference type="ARBA" id="ARBA00049981"/>
    </source>
</evidence>
<dbReference type="EC" id="6.5.1.1" evidence="2"/>
<dbReference type="PANTHER" id="PTHR42705:SF2">
    <property type="entry name" value="BIFUNCTIONAL NON-HOMOLOGOUS END JOINING PROTEIN LIGD"/>
    <property type="match status" value="1"/>
</dbReference>
<evidence type="ECO:0000256" key="12">
    <source>
        <dbReference type="ARBA" id="ARBA00022840"/>
    </source>
</evidence>
<dbReference type="InterPro" id="IPR016059">
    <property type="entry name" value="DNA_ligase_ATP-dep_CS"/>
</dbReference>
<dbReference type="CDD" id="cd07906">
    <property type="entry name" value="Adenylation_DNA_ligase_LigD_LigC"/>
    <property type="match status" value="1"/>
</dbReference>
<dbReference type="InterPro" id="IPR014146">
    <property type="entry name" value="LigD_ligase_dom"/>
</dbReference>
<evidence type="ECO:0000256" key="15">
    <source>
        <dbReference type="ARBA" id="ARBA00023172"/>
    </source>
</evidence>
<dbReference type="Pfam" id="PF13298">
    <property type="entry name" value="LigD_N"/>
    <property type="match status" value="1"/>
</dbReference>
<sequence>MARSSGDAVVVDGRRLRLTHLDKVLYPETGTTKAEVIDYYARVAAVLLPHTRERPLTRKRWVNGVGTESAPGEVFFQKNVDDGAPDWIPRRVQHHKSHTIEYPLLNDRATLAWAAQVSSLELHVPQWRFDAQGTPQNPDRLVLDLDPGPGTGLQECAEIARRVRPILEGVGLRPFPVTSGSKGIHLYAHLDGSQTSDEISAFAHELARALEADDPDLIVSDMKKTLRVGKVLVDWSQNSAAKTTIAPYSLRGRAHPTVAAPRTWEELDDPGLAHLLFSEVLERVARDGDLLAALDPPRVLEPTPERMATFETTPESADRLAKYRSMRDASKTPEPVPAEPALPSDGQSFVIQEHHARRLHYDFRLERDGVLVSWAVPKGVPESVSENHLAVHTEDHPLEYGTFEGRIPAGEYGGGEVTIWDAGTYELEKWRDSEVIVTLHGRPGGPLGGPVRVALIRTGRAPGDEKNWLMHRMKPEHGSPAAAEPVVAAPGTQDPPSPVAESARGAAEADRSAIRDLLERGPMLATLGTEDTVGSGHDWAFEMKWDGIRALVEVRDGRVRVVSRNRNDLTAGYPELAGVPAPVSAGTALLDGEIVAIGRGGRPDFGLLQQRMNLQREADIQAARRSVPVHLMVFDLLEVDGRALLDRPYSERRELLARTVASTGVVQVPPEFSGAESTVQEALAASKELGLEGLVAKKRDSLYSAGRRSPSWVKIKHHLMQEVVIGGWRPGQGGRSGAIGSLLLGIPGDGGLTYVGKVGTGFTSRSLAEIGARLAPLEQTDNPFLDIPRPDAKDAHWVSPELVGEVEFAEWTGPGRLRQPSWRGWRTDKAPGDVVREDA</sequence>
<evidence type="ECO:0000256" key="16">
    <source>
        <dbReference type="ARBA" id="ARBA00023204"/>
    </source>
</evidence>
<evidence type="ECO:0000256" key="6">
    <source>
        <dbReference type="ARBA" id="ARBA00022722"/>
    </source>
</evidence>
<evidence type="ECO:0000256" key="23">
    <source>
        <dbReference type="SAM" id="MobiDB-lite"/>
    </source>
</evidence>
<evidence type="ECO:0000256" key="9">
    <source>
        <dbReference type="ARBA" id="ARBA00022763"/>
    </source>
</evidence>
<dbReference type="SUPFAM" id="SSF56091">
    <property type="entry name" value="DNA ligase/mRNA capping enzyme, catalytic domain"/>
    <property type="match status" value="1"/>
</dbReference>
<comment type="cofactor">
    <cofactor evidence="1">
        <name>Mn(2+)</name>
        <dbReference type="ChEBI" id="CHEBI:29035"/>
    </cofactor>
</comment>
<dbReference type="NCBIfam" id="TIGR02777">
    <property type="entry name" value="LigD_PE_dom"/>
    <property type="match status" value="1"/>
</dbReference>
<dbReference type="InterPro" id="IPR052171">
    <property type="entry name" value="NHEJ_LigD"/>
</dbReference>
<dbReference type="InterPro" id="IPR014144">
    <property type="entry name" value="LigD_PE_domain"/>
</dbReference>
<keyword evidence="15" id="KW-0233">DNA recombination</keyword>
<evidence type="ECO:0000256" key="13">
    <source>
        <dbReference type="ARBA" id="ARBA00022932"/>
    </source>
</evidence>
<dbReference type="RefSeq" id="WP_286277529.1">
    <property type="nucleotide sequence ID" value="NZ_AP027731.1"/>
</dbReference>
<name>A0ABN6XVG5_9MICO</name>
<organism evidence="25 26">
    <name type="scientific">Naasia aerilata</name>
    <dbReference type="NCBI Taxonomy" id="1162966"/>
    <lineage>
        <taxon>Bacteria</taxon>
        <taxon>Bacillati</taxon>
        <taxon>Actinomycetota</taxon>
        <taxon>Actinomycetes</taxon>
        <taxon>Micrococcales</taxon>
        <taxon>Microbacteriaceae</taxon>
        <taxon>Naasia</taxon>
    </lineage>
</organism>
<comment type="similarity">
    <text evidence="21">In the C-terminal section; belongs to the ATP-dependent DNA ligase family.</text>
</comment>
<evidence type="ECO:0000256" key="5">
    <source>
        <dbReference type="ARBA" id="ARBA00022695"/>
    </source>
</evidence>
<dbReference type="InterPro" id="IPR012310">
    <property type="entry name" value="DNA_ligase_ATP-dep_cent"/>
</dbReference>
<dbReference type="NCBIfam" id="TIGR02778">
    <property type="entry name" value="ligD_pol"/>
    <property type="match status" value="1"/>
</dbReference>
<evidence type="ECO:0000256" key="17">
    <source>
        <dbReference type="ARBA" id="ARBA00023211"/>
    </source>
</evidence>
<dbReference type="InterPro" id="IPR012309">
    <property type="entry name" value="DNA_ligase_ATP-dep_C"/>
</dbReference>
<keyword evidence="12" id="KW-0067">ATP-binding</keyword>
<dbReference type="InterPro" id="IPR033649">
    <property type="entry name" value="MtLigD_Pol-like"/>
</dbReference>
<proteinExistence type="inferred from homology"/>
<dbReference type="Pfam" id="PF01068">
    <property type="entry name" value="DNA_ligase_A_M"/>
    <property type="match status" value="1"/>
</dbReference>
<dbReference type="Gene3D" id="3.30.1490.70">
    <property type="match status" value="1"/>
</dbReference>
<evidence type="ECO:0000256" key="22">
    <source>
        <dbReference type="ARBA" id="ARBA00049990"/>
    </source>
</evidence>
<feature type="compositionally biased region" description="Low complexity" evidence="23">
    <location>
        <begin position="480"/>
        <end position="490"/>
    </location>
</feature>
<evidence type="ECO:0000256" key="2">
    <source>
        <dbReference type="ARBA" id="ARBA00012727"/>
    </source>
</evidence>
<evidence type="ECO:0000256" key="8">
    <source>
        <dbReference type="ARBA" id="ARBA00022741"/>
    </source>
</evidence>
<comment type="catalytic activity">
    <reaction evidence="20">
        <text>ATP + (deoxyribonucleotide)n-3'-hydroxyl + 5'-phospho-(deoxyribonucleotide)m = (deoxyribonucleotide)n+m + AMP + diphosphate.</text>
        <dbReference type="EC" id="6.5.1.1"/>
    </reaction>
</comment>
<evidence type="ECO:0000256" key="19">
    <source>
        <dbReference type="ARBA" id="ARBA00029943"/>
    </source>
</evidence>
<dbReference type="EMBL" id="AP027731">
    <property type="protein sequence ID" value="BDZ47655.1"/>
    <property type="molecule type" value="Genomic_DNA"/>
</dbReference>
<evidence type="ECO:0000313" key="26">
    <source>
        <dbReference type="Proteomes" id="UP001321498"/>
    </source>
</evidence>
<feature type="domain" description="ATP-dependent DNA ligase family profile" evidence="24">
    <location>
        <begin position="622"/>
        <end position="745"/>
    </location>
</feature>
<dbReference type="Proteomes" id="UP001321498">
    <property type="component" value="Chromosome"/>
</dbReference>
<comment type="similarity">
    <text evidence="22">In the N-terminal section; belongs to the LigD polymerase family.</text>
</comment>
<keyword evidence="18" id="KW-0511">Multifunctional enzyme</keyword>
<keyword evidence="16" id="KW-0234">DNA repair</keyword>
<evidence type="ECO:0000256" key="18">
    <source>
        <dbReference type="ARBA" id="ARBA00023268"/>
    </source>
</evidence>
<keyword evidence="26" id="KW-1185">Reference proteome</keyword>
<keyword evidence="6" id="KW-0540">Nuclease</keyword>
<keyword evidence="7" id="KW-0479">Metal-binding</keyword>
<evidence type="ECO:0000256" key="20">
    <source>
        <dbReference type="ARBA" id="ARBA00034003"/>
    </source>
</evidence>
<keyword evidence="17" id="KW-0464">Manganese</keyword>
<keyword evidence="8" id="KW-0547">Nucleotide-binding</keyword>
<evidence type="ECO:0000259" key="24">
    <source>
        <dbReference type="PROSITE" id="PS50160"/>
    </source>
</evidence>
<gene>
    <name evidence="25" type="ORF">GCM10025866_35640</name>
</gene>
<dbReference type="PANTHER" id="PTHR42705">
    <property type="entry name" value="BIFUNCTIONAL NON-HOMOLOGOUS END JOINING PROTEIN LIGD"/>
    <property type="match status" value="1"/>
</dbReference>
<keyword evidence="5" id="KW-0548">Nucleotidyltransferase</keyword>
<keyword evidence="3 25" id="KW-0436">Ligase</keyword>
<dbReference type="PROSITE" id="PS00697">
    <property type="entry name" value="DNA_LIGASE_A1"/>
    <property type="match status" value="1"/>
</dbReference>
<dbReference type="InterPro" id="IPR012340">
    <property type="entry name" value="NA-bd_OB-fold"/>
</dbReference>
<keyword evidence="11" id="KW-0269">Exonuclease</keyword>
<evidence type="ECO:0000313" key="25">
    <source>
        <dbReference type="EMBL" id="BDZ47655.1"/>
    </source>
</evidence>
<dbReference type="Gene3D" id="3.30.470.30">
    <property type="entry name" value="DNA ligase/mRNA capping enzyme"/>
    <property type="match status" value="1"/>
</dbReference>
<dbReference type="InterPro" id="IPR014145">
    <property type="entry name" value="LigD_pol_dom"/>
</dbReference>
<evidence type="ECO:0000256" key="4">
    <source>
        <dbReference type="ARBA" id="ARBA00022679"/>
    </source>
</evidence>
<evidence type="ECO:0000256" key="1">
    <source>
        <dbReference type="ARBA" id="ARBA00001936"/>
    </source>
</evidence>